<sequence>MLRRVPRALRTAVIVAVLLAVSASIAQSWASGTPGTAGYTQTAWGPLGPADRDLLVKVRLAGLWEAPTGQQAEQQASRAEVQTVGTNIHHEHVELDQLVMETADQLGVLVPSRPTAEQLTWMNEMSALTGTDYDRVFVQRLRAAHGTVLPVIAAVRVSTRNELVRQFAAQADEYVTRHIGYLESTGLVDYSALPEAPSPGLLGSGRGPADLIVPALVVLAAVLAAIALFSAMRRRPGPVGLPVRGPAPDATARAIAAIAAPAPPPHSRYPESHITGSHPRIPDPRVSQTGPHPRVSDTGPHPRVSDTGSHSRVSPNAVSPNAVSQTGPRHSVKR</sequence>
<evidence type="ECO:0000256" key="2">
    <source>
        <dbReference type="SAM" id="Phobius"/>
    </source>
</evidence>
<comment type="caution">
    <text evidence="5">The sequence shown here is derived from an EMBL/GenBank/DDBJ whole genome shotgun (WGS) entry which is preliminary data.</text>
</comment>
<feature type="domain" description="DUF4142" evidence="4">
    <location>
        <begin position="50"/>
        <end position="179"/>
    </location>
</feature>
<dbReference type="Proteomes" id="UP000694287">
    <property type="component" value="Unassembled WGS sequence"/>
</dbReference>
<keyword evidence="2" id="KW-0812">Transmembrane</keyword>
<dbReference type="InterPro" id="IPR025419">
    <property type="entry name" value="DUF4142"/>
</dbReference>
<keyword evidence="2" id="KW-0472">Membrane</keyword>
<feature type="compositionally biased region" description="Polar residues" evidence="1">
    <location>
        <begin position="306"/>
        <end position="328"/>
    </location>
</feature>
<reference evidence="5 6" key="1">
    <citation type="submission" date="2020-11" db="EMBL/GenBank/DDBJ databases">
        <title>Pseudonocardia abyssalis sp. nov. and Pseudonocardia oceani sp. nov., description and phylogenomic analysis of two novel actinomycetes isolated from the deep Southern Ocean.</title>
        <authorList>
            <person name="Parra J."/>
        </authorList>
    </citation>
    <scope>NUCLEOTIDE SEQUENCE [LARGE SCALE GENOMIC DNA]</scope>
    <source>
        <strain evidence="5 6">KRD-168</strain>
    </source>
</reference>
<feature type="chain" id="PRO_5047094905" evidence="3">
    <location>
        <begin position="27"/>
        <end position="334"/>
    </location>
</feature>
<evidence type="ECO:0000313" key="6">
    <source>
        <dbReference type="Proteomes" id="UP000694287"/>
    </source>
</evidence>
<evidence type="ECO:0000259" key="4">
    <source>
        <dbReference type="Pfam" id="PF13628"/>
    </source>
</evidence>
<protein>
    <submittedName>
        <fullName evidence="5">DUF4142 domain-containing protein</fullName>
    </submittedName>
</protein>
<evidence type="ECO:0000256" key="1">
    <source>
        <dbReference type="SAM" id="MobiDB-lite"/>
    </source>
</evidence>
<feature type="transmembrane region" description="Helical" evidence="2">
    <location>
        <begin position="211"/>
        <end position="231"/>
    </location>
</feature>
<dbReference type="EMBL" id="JADQDK010000001">
    <property type="protein sequence ID" value="MBW0134582.1"/>
    <property type="molecule type" value="Genomic_DNA"/>
</dbReference>
<dbReference type="Pfam" id="PF13628">
    <property type="entry name" value="DUF4142"/>
    <property type="match status" value="1"/>
</dbReference>
<organism evidence="5 6">
    <name type="scientific">Pseudonocardia abyssalis</name>
    <dbReference type="NCBI Taxonomy" id="2792008"/>
    <lineage>
        <taxon>Bacteria</taxon>
        <taxon>Bacillati</taxon>
        <taxon>Actinomycetota</taxon>
        <taxon>Actinomycetes</taxon>
        <taxon>Pseudonocardiales</taxon>
        <taxon>Pseudonocardiaceae</taxon>
        <taxon>Pseudonocardia</taxon>
    </lineage>
</organism>
<proteinExistence type="predicted"/>
<accession>A0ABS6UQX3</accession>
<keyword evidence="2" id="KW-1133">Transmembrane helix</keyword>
<name>A0ABS6UQX3_9PSEU</name>
<keyword evidence="6" id="KW-1185">Reference proteome</keyword>
<keyword evidence="3" id="KW-0732">Signal</keyword>
<evidence type="ECO:0000256" key="3">
    <source>
        <dbReference type="SAM" id="SignalP"/>
    </source>
</evidence>
<feature type="region of interest" description="Disordered" evidence="1">
    <location>
        <begin position="261"/>
        <end position="334"/>
    </location>
</feature>
<dbReference type="RefSeq" id="WP_218615998.1">
    <property type="nucleotide sequence ID" value="NZ_JADQDK010000001.1"/>
</dbReference>
<feature type="signal peptide" evidence="3">
    <location>
        <begin position="1"/>
        <end position="26"/>
    </location>
</feature>
<gene>
    <name evidence="5" type="ORF">I4I81_09960</name>
</gene>
<evidence type="ECO:0000313" key="5">
    <source>
        <dbReference type="EMBL" id="MBW0134582.1"/>
    </source>
</evidence>